<dbReference type="PROSITE" id="PS50110">
    <property type="entry name" value="RESPONSE_REGULATORY"/>
    <property type="match status" value="2"/>
</dbReference>
<dbReference type="PANTHER" id="PTHR43065:SF42">
    <property type="entry name" value="TWO-COMPONENT SENSOR PPRA"/>
    <property type="match status" value="1"/>
</dbReference>
<evidence type="ECO:0000259" key="6">
    <source>
        <dbReference type="PROSITE" id="PS50109"/>
    </source>
</evidence>
<organism evidence="8 9">
    <name type="scientific">Candidatus Brevundimonas colombiensis</name>
    <dbReference type="NCBI Taxonomy" id="3121376"/>
    <lineage>
        <taxon>Bacteria</taxon>
        <taxon>Pseudomonadati</taxon>
        <taxon>Pseudomonadota</taxon>
        <taxon>Alphaproteobacteria</taxon>
        <taxon>Caulobacterales</taxon>
        <taxon>Caulobacteraceae</taxon>
        <taxon>Brevundimonas</taxon>
    </lineage>
</organism>
<dbReference type="InterPro" id="IPR036890">
    <property type="entry name" value="HATPase_C_sf"/>
</dbReference>
<dbReference type="GO" id="GO:0000155">
    <property type="term" value="F:phosphorelay sensor kinase activity"/>
    <property type="evidence" value="ECO:0007669"/>
    <property type="project" value="InterPro"/>
</dbReference>
<evidence type="ECO:0000256" key="5">
    <source>
        <dbReference type="SAM" id="Coils"/>
    </source>
</evidence>
<evidence type="ECO:0000313" key="8">
    <source>
        <dbReference type="EMBL" id="WEK40064.1"/>
    </source>
</evidence>
<dbReference type="InterPro" id="IPR001789">
    <property type="entry name" value="Sig_transdc_resp-reg_receiver"/>
</dbReference>
<dbReference type="SUPFAM" id="SSF52172">
    <property type="entry name" value="CheY-like"/>
    <property type="match status" value="2"/>
</dbReference>
<dbReference type="InterPro" id="IPR003594">
    <property type="entry name" value="HATPase_dom"/>
</dbReference>
<evidence type="ECO:0000256" key="2">
    <source>
        <dbReference type="ARBA" id="ARBA00012438"/>
    </source>
</evidence>
<evidence type="ECO:0000259" key="7">
    <source>
        <dbReference type="PROSITE" id="PS50110"/>
    </source>
</evidence>
<feature type="coiled-coil region" evidence="5">
    <location>
        <begin position="151"/>
        <end position="192"/>
    </location>
</feature>
<dbReference type="InterPro" id="IPR011006">
    <property type="entry name" value="CheY-like_superfamily"/>
</dbReference>
<evidence type="ECO:0000256" key="3">
    <source>
        <dbReference type="ARBA" id="ARBA00022553"/>
    </source>
</evidence>
<dbReference type="SUPFAM" id="SSF55874">
    <property type="entry name" value="ATPase domain of HSP90 chaperone/DNA topoisomerase II/histidine kinase"/>
    <property type="match status" value="1"/>
</dbReference>
<dbReference type="Pfam" id="PF02518">
    <property type="entry name" value="HATPase_c"/>
    <property type="match status" value="1"/>
</dbReference>
<gene>
    <name evidence="8" type="ORF">P0Y50_00225</name>
</gene>
<dbReference type="Gene3D" id="3.40.50.2300">
    <property type="match status" value="2"/>
</dbReference>
<dbReference type="CDD" id="cd00156">
    <property type="entry name" value="REC"/>
    <property type="match status" value="1"/>
</dbReference>
<feature type="domain" description="Histidine kinase" evidence="6">
    <location>
        <begin position="201"/>
        <end position="422"/>
    </location>
</feature>
<dbReference type="SMART" id="SM00448">
    <property type="entry name" value="REC"/>
    <property type="match status" value="1"/>
</dbReference>
<name>A0AAJ5X139_9CAUL</name>
<dbReference type="InterPro" id="IPR005467">
    <property type="entry name" value="His_kinase_dom"/>
</dbReference>
<dbReference type="PANTHER" id="PTHR43065">
    <property type="entry name" value="SENSOR HISTIDINE KINASE"/>
    <property type="match status" value="1"/>
</dbReference>
<dbReference type="AlphaFoldDB" id="A0AAJ5X139"/>
<keyword evidence="5" id="KW-0175">Coiled coil</keyword>
<sequence>MSIGGDLSERALVFAPRGRDARIAVAILNDGGMSTHVCADLATLVEELERGAGLAVIADEGLWGGDIGQLAQWIGAQPSWSDFPFVLLTQRGGSVERNPALQRASGTLGNVSFLERPFHPTTLVSAVHTALRGRRRQYEARERIEEIRRGEAQLERRVAERTAELEAANRMLAGQIAERERVESALRQAQRLEAVGQLTSGIAHDFNNLLTVVLGNVEQMKKLETDARTQRRLSMMEEASRRGARLTAQMLAFSRRQKLEPRSVDLNDTVRSMGDLLQSSIGGSVDIQPPDLARNLWPAMIDPTQIELVILNLAINARDAMEVGGRLIIATRNIEVSVQEASEELPAGQFVEVSVADNGSGMTDDVLARAFEPFFTTKAVGKGSGLGLSQVFGLARQSGGGVRIRTALGLGTTISVFLPRAAHAPYPDEAPTVSETPPAAPATILVVDDDDAVREVTTGYLSDLGYDVVEAGSGGAAVERFRDTVDVAAVLLDFAMPGMNGNEVARALRKIRSGVPIIFVTGYADADALSEADQGSIVPKPFTRTDLTQALDRVLGRSGSYERRGRRGARA</sequence>
<feature type="modified residue" description="4-aspartylphosphate" evidence="4">
    <location>
        <position position="59"/>
    </location>
</feature>
<dbReference type="SMART" id="SM00388">
    <property type="entry name" value="HisKA"/>
    <property type="match status" value="1"/>
</dbReference>
<dbReference type="PROSITE" id="PS50109">
    <property type="entry name" value="HIS_KIN"/>
    <property type="match status" value="1"/>
</dbReference>
<comment type="catalytic activity">
    <reaction evidence="1">
        <text>ATP + protein L-histidine = ADP + protein N-phospho-L-histidine.</text>
        <dbReference type="EC" id="2.7.13.3"/>
    </reaction>
</comment>
<dbReference type="PRINTS" id="PR00344">
    <property type="entry name" value="BCTRLSENSOR"/>
</dbReference>
<keyword evidence="3 4" id="KW-0597">Phosphoprotein</keyword>
<dbReference type="InterPro" id="IPR004358">
    <property type="entry name" value="Sig_transdc_His_kin-like_C"/>
</dbReference>
<protein>
    <recommendedName>
        <fullName evidence="2">histidine kinase</fullName>
        <ecNumber evidence="2">2.7.13.3</ecNumber>
    </recommendedName>
</protein>
<dbReference type="InterPro" id="IPR003661">
    <property type="entry name" value="HisK_dim/P_dom"/>
</dbReference>
<dbReference type="Gene3D" id="3.30.565.10">
    <property type="entry name" value="Histidine kinase-like ATPase, C-terminal domain"/>
    <property type="match status" value="1"/>
</dbReference>
<evidence type="ECO:0000313" key="9">
    <source>
        <dbReference type="Proteomes" id="UP001213664"/>
    </source>
</evidence>
<feature type="modified residue" description="4-aspartylphosphate" evidence="4">
    <location>
        <position position="493"/>
    </location>
</feature>
<accession>A0AAJ5X139</accession>
<feature type="domain" description="Response regulatory" evidence="7">
    <location>
        <begin position="443"/>
        <end position="555"/>
    </location>
</feature>
<proteinExistence type="predicted"/>
<feature type="domain" description="Response regulatory" evidence="7">
    <location>
        <begin position="10"/>
        <end position="131"/>
    </location>
</feature>
<dbReference type="Pfam" id="PF00512">
    <property type="entry name" value="HisKA"/>
    <property type="match status" value="1"/>
</dbReference>
<dbReference type="CDD" id="cd00082">
    <property type="entry name" value="HisKA"/>
    <property type="match status" value="1"/>
</dbReference>
<dbReference type="InterPro" id="IPR036097">
    <property type="entry name" value="HisK_dim/P_sf"/>
</dbReference>
<dbReference type="EMBL" id="CP119326">
    <property type="protein sequence ID" value="WEK40064.1"/>
    <property type="molecule type" value="Genomic_DNA"/>
</dbReference>
<reference evidence="8" key="1">
    <citation type="submission" date="2023-03" db="EMBL/GenBank/DDBJ databases">
        <title>Andean soil-derived lignocellulolytic bacterial consortium as a source of novel taxa and putative plastic-active enzymes.</title>
        <authorList>
            <person name="Diaz-Garcia L."/>
            <person name="Chuvochina M."/>
            <person name="Feuerriegel G."/>
            <person name="Bunk B."/>
            <person name="Sproer C."/>
            <person name="Streit W.R."/>
            <person name="Rodriguez L.M."/>
            <person name="Overmann J."/>
            <person name="Jimenez D.J."/>
        </authorList>
    </citation>
    <scope>NUCLEOTIDE SEQUENCE</scope>
    <source>
        <strain evidence="8">MAG 833</strain>
    </source>
</reference>
<dbReference type="Pfam" id="PF00072">
    <property type="entry name" value="Response_reg"/>
    <property type="match status" value="1"/>
</dbReference>
<dbReference type="SMART" id="SM00387">
    <property type="entry name" value="HATPase_c"/>
    <property type="match status" value="1"/>
</dbReference>
<evidence type="ECO:0000256" key="1">
    <source>
        <dbReference type="ARBA" id="ARBA00000085"/>
    </source>
</evidence>
<dbReference type="EC" id="2.7.13.3" evidence="2"/>
<dbReference type="SUPFAM" id="SSF47384">
    <property type="entry name" value="Homodimeric domain of signal transducing histidine kinase"/>
    <property type="match status" value="1"/>
</dbReference>
<dbReference type="Gene3D" id="1.10.287.130">
    <property type="match status" value="1"/>
</dbReference>
<dbReference type="Proteomes" id="UP001213664">
    <property type="component" value="Chromosome"/>
</dbReference>
<evidence type="ECO:0000256" key="4">
    <source>
        <dbReference type="PROSITE-ProRule" id="PRU00169"/>
    </source>
</evidence>